<feature type="transmembrane region" description="Helical" evidence="6">
    <location>
        <begin position="286"/>
        <end position="304"/>
    </location>
</feature>
<protein>
    <recommendedName>
        <fullName evidence="6">GDT1 family protein</fullName>
    </recommendedName>
</protein>
<keyword evidence="5 6" id="KW-0472">Membrane</keyword>
<evidence type="ECO:0000256" key="1">
    <source>
        <dbReference type="ARBA" id="ARBA00004141"/>
    </source>
</evidence>
<feature type="region of interest" description="Disordered" evidence="7">
    <location>
        <begin position="170"/>
        <end position="192"/>
    </location>
</feature>
<keyword evidence="9" id="KW-1185">Reference proteome</keyword>
<reference evidence="8 9" key="1">
    <citation type="journal article" date="2017" name="Mycologia">
        <title>Bifiguratus adelaidae, gen. et sp. nov., a new member of Mucoromycotina in endophytic and soil-dwelling habitats.</title>
        <authorList>
            <person name="Torres-Cruz T.J."/>
            <person name="Billingsley Tobias T.L."/>
            <person name="Almatruk M."/>
            <person name="Hesse C."/>
            <person name="Kuske C.R."/>
            <person name="Desiro A."/>
            <person name="Benucci G.M."/>
            <person name="Bonito G."/>
            <person name="Stajich J.E."/>
            <person name="Dunlap C."/>
            <person name="Arnold A.E."/>
            <person name="Porras-Alfaro A."/>
        </authorList>
    </citation>
    <scope>NUCLEOTIDE SEQUENCE [LARGE SCALE GENOMIC DNA]</scope>
    <source>
        <strain evidence="8 9">AZ0501</strain>
    </source>
</reference>
<dbReference type="GO" id="GO:0005801">
    <property type="term" value="C:cis-Golgi network"/>
    <property type="evidence" value="ECO:0007669"/>
    <property type="project" value="EnsemblFungi"/>
</dbReference>
<evidence type="ECO:0000256" key="6">
    <source>
        <dbReference type="RuleBase" id="RU365102"/>
    </source>
</evidence>
<dbReference type="Proteomes" id="UP000242875">
    <property type="component" value="Unassembled WGS sequence"/>
</dbReference>
<evidence type="ECO:0000256" key="4">
    <source>
        <dbReference type="ARBA" id="ARBA00022989"/>
    </source>
</evidence>
<dbReference type="GO" id="GO:0005797">
    <property type="term" value="C:Golgi medial cisterna"/>
    <property type="evidence" value="ECO:0007669"/>
    <property type="project" value="EnsemblFungi"/>
</dbReference>
<dbReference type="Pfam" id="PF01169">
    <property type="entry name" value="GDT1"/>
    <property type="match status" value="2"/>
</dbReference>
<accession>A0A261Y802</accession>
<feature type="transmembrane region" description="Helical" evidence="6">
    <location>
        <begin position="252"/>
        <end position="274"/>
    </location>
</feature>
<keyword evidence="6" id="KW-0732">Signal</keyword>
<keyword evidence="4 6" id="KW-1133">Transmembrane helix</keyword>
<evidence type="ECO:0000256" key="2">
    <source>
        <dbReference type="ARBA" id="ARBA00009190"/>
    </source>
</evidence>
<dbReference type="GO" id="GO:0032468">
    <property type="term" value="P:Golgi calcium ion homeostasis"/>
    <property type="evidence" value="ECO:0007669"/>
    <property type="project" value="EnsemblFungi"/>
</dbReference>
<name>A0A261Y802_9FUNG</name>
<feature type="transmembrane region" description="Helical" evidence="6">
    <location>
        <begin position="125"/>
        <end position="143"/>
    </location>
</feature>
<dbReference type="InterPro" id="IPR036259">
    <property type="entry name" value="MFS_trans_sf"/>
</dbReference>
<feature type="transmembrane region" description="Helical" evidence="6">
    <location>
        <begin position="211"/>
        <end position="232"/>
    </location>
</feature>
<evidence type="ECO:0000256" key="7">
    <source>
        <dbReference type="SAM" id="MobiDB-lite"/>
    </source>
</evidence>
<feature type="signal peptide" evidence="6">
    <location>
        <begin position="1"/>
        <end position="21"/>
    </location>
</feature>
<dbReference type="AlphaFoldDB" id="A0A261Y802"/>
<gene>
    <name evidence="8" type="ORF">BZG36_00300</name>
</gene>
<evidence type="ECO:0000313" key="9">
    <source>
        <dbReference type="Proteomes" id="UP000242875"/>
    </source>
</evidence>
<comment type="subcellular location">
    <subcellularLocation>
        <location evidence="1 6">Membrane</location>
        <topology evidence="1 6">Multi-pass membrane protein</topology>
    </subcellularLocation>
</comment>
<dbReference type="GO" id="GO:0015369">
    <property type="term" value="F:calcium:proton antiporter activity"/>
    <property type="evidence" value="ECO:0007669"/>
    <property type="project" value="EnsemblFungi"/>
</dbReference>
<dbReference type="GO" id="GO:0032472">
    <property type="term" value="P:Golgi calcium ion transport"/>
    <property type="evidence" value="ECO:0007669"/>
    <property type="project" value="TreeGrafter"/>
</dbReference>
<dbReference type="GO" id="GO:0010486">
    <property type="term" value="F:manganese:proton antiporter activity"/>
    <property type="evidence" value="ECO:0007669"/>
    <property type="project" value="EnsemblFungi"/>
</dbReference>
<dbReference type="EMBL" id="MVBO01000002">
    <property type="protein sequence ID" value="OZJ06708.1"/>
    <property type="molecule type" value="Genomic_DNA"/>
</dbReference>
<dbReference type="PANTHER" id="PTHR12608:SF1">
    <property type="entry name" value="TRANSMEMBRANE PROTEIN 165"/>
    <property type="match status" value="1"/>
</dbReference>
<dbReference type="PROSITE" id="PS01214">
    <property type="entry name" value="UPF0016"/>
    <property type="match status" value="1"/>
</dbReference>
<evidence type="ECO:0000313" key="8">
    <source>
        <dbReference type="EMBL" id="OZJ06708.1"/>
    </source>
</evidence>
<feature type="chain" id="PRO_5012763201" description="GDT1 family protein" evidence="6">
    <location>
        <begin position="22"/>
        <end position="312"/>
    </location>
</feature>
<proteinExistence type="inferred from homology"/>
<comment type="similarity">
    <text evidence="2 6">Belongs to the GDT1 family.</text>
</comment>
<dbReference type="InterPro" id="IPR001727">
    <property type="entry name" value="GDT1-like"/>
</dbReference>
<evidence type="ECO:0000256" key="3">
    <source>
        <dbReference type="ARBA" id="ARBA00022692"/>
    </source>
</evidence>
<sequence length="312" mass="34842">MQRRRLLLALVTLWMWHVAAQVEELDVVAPMIADPIPSHVDSSRLNQLDVQAVEEQEESSRSFILSLLMIIVSEIGDKTFLIAAIMAMKHSRFLIFSAAWSALAVMSILSAFLGHAVPNLVPRRYTIWLAALLFFVFGIKMMYEGYHMSGEEQKEEMAEVEEELLEKEHSETLREVEEGTSSDTVNTRQSFDDIDDGVPERRKVEKMRDGLVNLCQLLFSPTFVQTFVMTFLAEWGDRSQIATIALASASNAVYWVTIGTILGHAACTGMAVVGGRMLAQRISVRTVTLAGSVLFIGFALVYVYEALVEVEA</sequence>
<keyword evidence="3 6" id="KW-0812">Transmembrane</keyword>
<dbReference type="GO" id="GO:0000329">
    <property type="term" value="C:fungal-type vacuole membrane"/>
    <property type="evidence" value="ECO:0007669"/>
    <property type="project" value="TreeGrafter"/>
</dbReference>
<organism evidence="8 9">
    <name type="scientific">Bifiguratus adelaidae</name>
    <dbReference type="NCBI Taxonomy" id="1938954"/>
    <lineage>
        <taxon>Eukaryota</taxon>
        <taxon>Fungi</taxon>
        <taxon>Fungi incertae sedis</taxon>
        <taxon>Mucoromycota</taxon>
        <taxon>Mucoromycotina</taxon>
        <taxon>Endogonomycetes</taxon>
        <taxon>Endogonales</taxon>
        <taxon>Endogonales incertae sedis</taxon>
        <taxon>Bifiguratus</taxon>
    </lineage>
</organism>
<feature type="compositionally biased region" description="Polar residues" evidence="7">
    <location>
        <begin position="179"/>
        <end position="189"/>
    </location>
</feature>
<feature type="transmembrane region" description="Helical" evidence="6">
    <location>
        <begin position="93"/>
        <end position="113"/>
    </location>
</feature>
<dbReference type="InterPro" id="IPR049555">
    <property type="entry name" value="GDT1-like_CS"/>
</dbReference>
<comment type="caution">
    <text evidence="8">The sequence shown here is derived from an EMBL/GenBank/DDBJ whole genome shotgun (WGS) entry which is preliminary data.</text>
</comment>
<evidence type="ECO:0000256" key="5">
    <source>
        <dbReference type="ARBA" id="ARBA00023136"/>
    </source>
</evidence>
<dbReference type="GO" id="GO:0030026">
    <property type="term" value="P:intracellular manganese ion homeostasis"/>
    <property type="evidence" value="ECO:0007669"/>
    <property type="project" value="EnsemblFungi"/>
</dbReference>
<dbReference type="PANTHER" id="PTHR12608">
    <property type="entry name" value="TRANSMEMBRANE PROTEIN HTP-1 RELATED"/>
    <property type="match status" value="1"/>
</dbReference>
<dbReference type="OrthoDB" id="442680at2759"/>
<dbReference type="SUPFAM" id="SSF103473">
    <property type="entry name" value="MFS general substrate transporter"/>
    <property type="match status" value="1"/>
</dbReference>